<dbReference type="EC" id="2.7.1.48" evidence="2"/>
<dbReference type="InterPro" id="IPR018163">
    <property type="entry name" value="Thr/Ala-tRNA-synth_IIc_edit"/>
</dbReference>
<evidence type="ECO:0000313" key="3">
    <source>
        <dbReference type="Proteomes" id="UP000587760"/>
    </source>
</evidence>
<dbReference type="SUPFAM" id="SSF52540">
    <property type="entry name" value="P-loop containing nucleoside triphosphate hydrolases"/>
    <property type="match status" value="1"/>
</dbReference>
<dbReference type="InterPro" id="IPR003593">
    <property type="entry name" value="AAA+_ATPase"/>
</dbReference>
<reference evidence="2 3" key="1">
    <citation type="submission" date="2020-08" db="EMBL/GenBank/DDBJ databases">
        <title>Genomic Encyclopedia of Type Strains, Phase IV (KMG-IV): sequencing the most valuable type-strain genomes for metagenomic binning, comparative biology and taxonomic classification.</title>
        <authorList>
            <person name="Goeker M."/>
        </authorList>
    </citation>
    <scope>NUCLEOTIDE SEQUENCE [LARGE SCALE GENOMIC DNA]</scope>
    <source>
        <strain evidence="2 3">DSM 2461</strain>
    </source>
</reference>
<keyword evidence="3" id="KW-1185">Reference proteome</keyword>
<dbReference type="Gene3D" id="3.40.50.300">
    <property type="entry name" value="P-loop containing nucleotide triphosphate hydrolases"/>
    <property type="match status" value="1"/>
</dbReference>
<dbReference type="PANTHER" id="PTHR10285">
    <property type="entry name" value="URIDINE KINASE"/>
    <property type="match status" value="1"/>
</dbReference>
<keyword evidence="2" id="KW-0418">Kinase</keyword>
<dbReference type="Pfam" id="PF00485">
    <property type="entry name" value="PRK"/>
    <property type="match status" value="1"/>
</dbReference>
<name>A0A841R7G5_9SPIO</name>
<dbReference type="Gene3D" id="3.30.980.10">
    <property type="entry name" value="Threonyl-trna Synthetase, Chain A, domain 2"/>
    <property type="match status" value="1"/>
</dbReference>
<dbReference type="SMART" id="SM00382">
    <property type="entry name" value="AAA"/>
    <property type="match status" value="1"/>
</dbReference>
<sequence length="554" mass="63374">MQKVKVTIPGGKTISCENGMSLREITDKEKLNSTGFPFMAMRVNNKIYSLASTVNYNCVIEPVELDSTDGLRIYRKSLSFLLEMASKEVFPDLRLKISHSIGSSIYYFFDDIRDIKEEDLQSLSNKMTELVATAYPIDIIKVPYIEAVEMFGEFNQPETQLLLQGMNCSSVSMNICNGFMAPSFYPLVDNTSALPYFEIMKYRNGFLLRYPGSKSPREVVPFEDRPLLYSIYEEYKNWGKILNVNCVGQMNKLTTNKKEIQHFIRVSEALHNKKIAHIADEILHRKGDVKVVLIAGPSSSGKTTFTKKLAIELQVVGFNPIIVSLDDYYRPRHEVPIDEFGKVDLEALEALDVPLLNKNLIDLFDNKVVEIPVFDFKIGGRRDTGKKLQMGDRTILLMEGIHGLNERLTPDIPASRKYKIYLSALTQLNIDDHNRIATTDNRIIRRMVRDHHFRNYDALNTFRIWPSVRRGEEKNIFPYQESADSAFNSALDYEISVLKVYAEPLLQSVKPDNPEYSDAARLLDFLSSFTPIPSHMVPEDSILREFIGNSSFKY</sequence>
<accession>A0A841R7G5</accession>
<organism evidence="2 3">
    <name type="scientific">Spirochaeta isovalerica</name>
    <dbReference type="NCBI Taxonomy" id="150"/>
    <lineage>
        <taxon>Bacteria</taxon>
        <taxon>Pseudomonadati</taxon>
        <taxon>Spirochaetota</taxon>
        <taxon>Spirochaetia</taxon>
        <taxon>Spirochaetales</taxon>
        <taxon>Spirochaetaceae</taxon>
        <taxon>Spirochaeta</taxon>
    </lineage>
</organism>
<evidence type="ECO:0000313" key="2">
    <source>
        <dbReference type="EMBL" id="MBB6478919.1"/>
    </source>
</evidence>
<dbReference type="EMBL" id="JACHGJ010000001">
    <property type="protein sequence ID" value="MBB6478919.1"/>
    <property type="molecule type" value="Genomic_DNA"/>
</dbReference>
<dbReference type="SUPFAM" id="SSF55186">
    <property type="entry name" value="ThrRS/AlaRS common domain"/>
    <property type="match status" value="1"/>
</dbReference>
<dbReference type="PRINTS" id="PR00988">
    <property type="entry name" value="URIDINKINASE"/>
</dbReference>
<dbReference type="Proteomes" id="UP000587760">
    <property type="component" value="Unassembled WGS sequence"/>
</dbReference>
<dbReference type="GO" id="GO:0005524">
    <property type="term" value="F:ATP binding"/>
    <property type="evidence" value="ECO:0007669"/>
    <property type="project" value="InterPro"/>
</dbReference>
<dbReference type="InterPro" id="IPR006083">
    <property type="entry name" value="PRK/URK"/>
</dbReference>
<evidence type="ECO:0000259" key="1">
    <source>
        <dbReference type="SMART" id="SM00382"/>
    </source>
</evidence>
<gene>
    <name evidence="2" type="ORF">HNR50_000552</name>
</gene>
<dbReference type="RefSeq" id="WP_184743387.1">
    <property type="nucleotide sequence ID" value="NZ_JACHGJ010000001.1"/>
</dbReference>
<feature type="domain" description="AAA+ ATPase" evidence="1">
    <location>
        <begin position="288"/>
        <end position="448"/>
    </location>
</feature>
<keyword evidence="2" id="KW-0808">Transferase</keyword>
<protein>
    <submittedName>
        <fullName evidence="2">Uridine kinase</fullName>
        <ecNumber evidence="2">2.7.1.48</ecNumber>
    </submittedName>
</protein>
<dbReference type="CDD" id="cd02028">
    <property type="entry name" value="UMPK_like"/>
    <property type="match status" value="1"/>
</dbReference>
<dbReference type="GO" id="GO:0004849">
    <property type="term" value="F:uridine kinase activity"/>
    <property type="evidence" value="ECO:0007669"/>
    <property type="project" value="UniProtKB-EC"/>
</dbReference>
<dbReference type="InterPro" id="IPR027417">
    <property type="entry name" value="P-loop_NTPase"/>
</dbReference>
<comment type="caution">
    <text evidence="2">The sequence shown here is derived from an EMBL/GenBank/DDBJ whole genome shotgun (WGS) entry which is preliminary data.</text>
</comment>
<proteinExistence type="predicted"/>
<dbReference type="AlphaFoldDB" id="A0A841R7G5"/>